<dbReference type="InterPro" id="IPR001245">
    <property type="entry name" value="Ser-Thr/Tyr_kinase_cat_dom"/>
</dbReference>
<accession>A0A0C3QMJ7</accession>
<sequence>MIHSQRSTPGPQHIKQEVFVWNQTKHPNLYPLLGYRSQPAPRLISPWSRHGSIKDYLTANPELSLLNKLRLIYQAACGLDYLHSQDPPICHSAVKPESLLINDRLEAALSDFVLSRVLTRLGVASGYTVSAAFTETLHYTAGEILTGEKPNLETDVYAFGGLILTVMSEKPPFSGLTPARIVQLAVGGQMPEPEDHPKLPPSDPLWSLMRRCWNKAPAERPTMHEVLHEVRRVCEENSRSSDSRTA</sequence>
<dbReference type="PROSITE" id="PS50011">
    <property type="entry name" value="PROTEIN_KINASE_DOM"/>
    <property type="match status" value="1"/>
</dbReference>
<dbReference type="PIRSF" id="PIRSF000654">
    <property type="entry name" value="Integrin-linked_kinase"/>
    <property type="match status" value="1"/>
</dbReference>
<dbReference type="InterPro" id="IPR000719">
    <property type="entry name" value="Prot_kinase_dom"/>
</dbReference>
<protein>
    <recommendedName>
        <fullName evidence="1">Protein kinase domain-containing protein</fullName>
    </recommendedName>
</protein>
<dbReference type="OrthoDB" id="2125470at2759"/>
<dbReference type="InterPro" id="IPR051681">
    <property type="entry name" value="Ser/Thr_Kinases-Pseudokinases"/>
</dbReference>
<dbReference type="Proteomes" id="UP000054248">
    <property type="component" value="Unassembled WGS sequence"/>
</dbReference>
<reference evidence="3" key="2">
    <citation type="submission" date="2015-01" db="EMBL/GenBank/DDBJ databases">
        <title>Evolutionary Origins and Diversification of the Mycorrhizal Mutualists.</title>
        <authorList>
            <consortium name="DOE Joint Genome Institute"/>
            <consortium name="Mycorrhizal Genomics Consortium"/>
            <person name="Kohler A."/>
            <person name="Kuo A."/>
            <person name="Nagy L.G."/>
            <person name="Floudas D."/>
            <person name="Copeland A."/>
            <person name="Barry K.W."/>
            <person name="Cichocki N."/>
            <person name="Veneault-Fourrey C."/>
            <person name="LaButti K."/>
            <person name="Lindquist E.A."/>
            <person name="Lipzen A."/>
            <person name="Lundell T."/>
            <person name="Morin E."/>
            <person name="Murat C."/>
            <person name="Riley R."/>
            <person name="Ohm R."/>
            <person name="Sun H."/>
            <person name="Tunlid A."/>
            <person name="Henrissat B."/>
            <person name="Grigoriev I.V."/>
            <person name="Hibbett D.S."/>
            <person name="Martin F."/>
        </authorList>
    </citation>
    <scope>NUCLEOTIDE SEQUENCE [LARGE SCALE GENOMIC DNA]</scope>
    <source>
        <strain evidence="3">MUT 4182</strain>
    </source>
</reference>
<evidence type="ECO:0000313" key="3">
    <source>
        <dbReference type="Proteomes" id="UP000054248"/>
    </source>
</evidence>
<dbReference type="PANTHER" id="PTHR44329">
    <property type="entry name" value="SERINE/THREONINE-PROTEIN KINASE TNNI3K-RELATED"/>
    <property type="match status" value="1"/>
</dbReference>
<dbReference type="SUPFAM" id="SSF56112">
    <property type="entry name" value="Protein kinase-like (PK-like)"/>
    <property type="match status" value="1"/>
</dbReference>
<evidence type="ECO:0000259" key="1">
    <source>
        <dbReference type="PROSITE" id="PS50011"/>
    </source>
</evidence>
<evidence type="ECO:0000313" key="2">
    <source>
        <dbReference type="EMBL" id="KIO28094.1"/>
    </source>
</evidence>
<organism evidence="2 3">
    <name type="scientific">Tulasnella calospora MUT 4182</name>
    <dbReference type="NCBI Taxonomy" id="1051891"/>
    <lineage>
        <taxon>Eukaryota</taxon>
        <taxon>Fungi</taxon>
        <taxon>Dikarya</taxon>
        <taxon>Basidiomycota</taxon>
        <taxon>Agaricomycotina</taxon>
        <taxon>Agaricomycetes</taxon>
        <taxon>Cantharellales</taxon>
        <taxon>Tulasnellaceae</taxon>
        <taxon>Tulasnella</taxon>
    </lineage>
</organism>
<gene>
    <name evidence="2" type="ORF">M407DRAFT_231354</name>
</gene>
<dbReference type="HOGENOM" id="CLU_000288_7_18_1"/>
<dbReference type="GO" id="GO:0004674">
    <property type="term" value="F:protein serine/threonine kinase activity"/>
    <property type="evidence" value="ECO:0007669"/>
    <property type="project" value="TreeGrafter"/>
</dbReference>
<dbReference type="Pfam" id="PF07714">
    <property type="entry name" value="PK_Tyr_Ser-Thr"/>
    <property type="match status" value="1"/>
</dbReference>
<name>A0A0C3QMJ7_9AGAM</name>
<dbReference type="GO" id="GO:0005524">
    <property type="term" value="F:ATP binding"/>
    <property type="evidence" value="ECO:0007669"/>
    <property type="project" value="InterPro"/>
</dbReference>
<reference evidence="2 3" key="1">
    <citation type="submission" date="2014-04" db="EMBL/GenBank/DDBJ databases">
        <authorList>
            <consortium name="DOE Joint Genome Institute"/>
            <person name="Kuo A."/>
            <person name="Girlanda M."/>
            <person name="Perotto S."/>
            <person name="Kohler A."/>
            <person name="Nagy L.G."/>
            <person name="Floudas D."/>
            <person name="Copeland A."/>
            <person name="Barry K.W."/>
            <person name="Cichocki N."/>
            <person name="Veneault-Fourrey C."/>
            <person name="LaButti K."/>
            <person name="Lindquist E.A."/>
            <person name="Lipzen A."/>
            <person name="Lundell T."/>
            <person name="Morin E."/>
            <person name="Murat C."/>
            <person name="Sun H."/>
            <person name="Tunlid A."/>
            <person name="Henrissat B."/>
            <person name="Grigoriev I.V."/>
            <person name="Hibbett D.S."/>
            <person name="Martin F."/>
            <person name="Nordberg H.P."/>
            <person name="Cantor M.N."/>
            <person name="Hua S.X."/>
        </authorList>
    </citation>
    <scope>NUCLEOTIDE SEQUENCE [LARGE SCALE GENOMIC DNA]</scope>
    <source>
        <strain evidence="2 3">MUT 4182</strain>
    </source>
</reference>
<dbReference type="AlphaFoldDB" id="A0A0C3QMJ7"/>
<dbReference type="InterPro" id="IPR011009">
    <property type="entry name" value="Kinase-like_dom_sf"/>
</dbReference>
<dbReference type="EMBL" id="KN822999">
    <property type="protein sequence ID" value="KIO28094.1"/>
    <property type="molecule type" value="Genomic_DNA"/>
</dbReference>
<dbReference type="Gene3D" id="1.10.510.10">
    <property type="entry name" value="Transferase(Phosphotransferase) domain 1"/>
    <property type="match status" value="1"/>
</dbReference>
<keyword evidence="3" id="KW-1185">Reference proteome</keyword>
<feature type="domain" description="Protein kinase" evidence="1">
    <location>
        <begin position="1"/>
        <end position="231"/>
    </location>
</feature>
<proteinExistence type="predicted"/>